<proteinExistence type="predicted"/>
<protein>
    <submittedName>
        <fullName evidence="3">DNA binding domain protein, excisionase family</fullName>
    </submittedName>
</protein>
<organism evidence="3">
    <name type="scientific">uncultured prokaryote</name>
    <dbReference type="NCBI Taxonomy" id="198431"/>
    <lineage>
        <taxon>unclassified sequences</taxon>
        <taxon>environmental samples</taxon>
    </lineage>
</organism>
<dbReference type="SUPFAM" id="SSF46955">
    <property type="entry name" value="Putative DNA-binding domain"/>
    <property type="match status" value="1"/>
</dbReference>
<feature type="domain" description="Helix-turn-helix" evidence="2">
    <location>
        <begin position="67"/>
        <end position="115"/>
    </location>
</feature>
<gene>
    <name evidence="3" type="ORF">HGMM_F42E07C20</name>
</gene>
<dbReference type="GO" id="GO:0003677">
    <property type="term" value="F:DNA binding"/>
    <property type="evidence" value="ECO:0007669"/>
    <property type="project" value="InterPro"/>
</dbReference>
<dbReference type="EMBL" id="AP011756">
    <property type="protein sequence ID" value="BAL56718.1"/>
    <property type="molecule type" value="Genomic_DNA"/>
</dbReference>
<dbReference type="Pfam" id="PF12728">
    <property type="entry name" value="HTH_17"/>
    <property type="match status" value="1"/>
</dbReference>
<dbReference type="NCBIfam" id="TIGR01764">
    <property type="entry name" value="excise"/>
    <property type="match status" value="1"/>
</dbReference>
<dbReference type="InterPro" id="IPR010093">
    <property type="entry name" value="SinI_DNA-bd"/>
</dbReference>
<dbReference type="InterPro" id="IPR041657">
    <property type="entry name" value="HTH_17"/>
</dbReference>
<feature type="region of interest" description="Disordered" evidence="1">
    <location>
        <begin position="34"/>
        <end position="54"/>
    </location>
</feature>
<name>H5SKN2_9ZZZZ</name>
<dbReference type="AlphaFoldDB" id="H5SKN2"/>
<dbReference type="Gene3D" id="1.10.1660.10">
    <property type="match status" value="1"/>
</dbReference>
<evidence type="ECO:0000259" key="2">
    <source>
        <dbReference type="Pfam" id="PF12728"/>
    </source>
</evidence>
<accession>H5SKN2</accession>
<dbReference type="InterPro" id="IPR009061">
    <property type="entry name" value="DNA-bd_dom_put_sf"/>
</dbReference>
<reference evidence="3" key="1">
    <citation type="journal article" date="2005" name="Environ. Microbiol.">
        <title>Genetic and functional properties of uncultivated thermophilic crenarchaeotes from a subsurface gold mine as revealed by analysis of genome fragments.</title>
        <authorList>
            <person name="Nunoura T."/>
            <person name="Hirayama H."/>
            <person name="Takami H."/>
            <person name="Oida H."/>
            <person name="Nishi S."/>
            <person name="Shimamura S."/>
            <person name="Suzuki Y."/>
            <person name="Inagaki F."/>
            <person name="Takai K."/>
            <person name="Nealson K.H."/>
            <person name="Horikoshi K."/>
        </authorList>
    </citation>
    <scope>NUCLEOTIDE SEQUENCE</scope>
</reference>
<sequence>MDGRPAGDGPARVRRRGGTEVRARLVRLARQEALPIDVPPPRPPRGGRRPFSESREELIRRLLDPELTLHEASLILNVSKATLRRYTDQGKLRCTRTAGGHRRFRLSDLLELVEGEQ</sequence>
<evidence type="ECO:0000256" key="1">
    <source>
        <dbReference type="SAM" id="MobiDB-lite"/>
    </source>
</evidence>
<reference evidence="3" key="2">
    <citation type="journal article" date="2012" name="PLoS ONE">
        <title>A Deeply Branching Thermophilic Bacterium with an Ancient Acetyl-CoA Pathway Dominates a Subsurface Ecosystem.</title>
        <authorList>
            <person name="Takami H."/>
            <person name="Noguchi H."/>
            <person name="Takaki Y."/>
            <person name="Uchiyama I."/>
            <person name="Toyoda A."/>
            <person name="Nishi S."/>
            <person name="Chee G.-J."/>
            <person name="Arai W."/>
            <person name="Nunoura T."/>
            <person name="Itoh T."/>
            <person name="Hattori M."/>
            <person name="Takai K."/>
        </authorList>
    </citation>
    <scope>NUCLEOTIDE SEQUENCE</scope>
</reference>
<evidence type="ECO:0000313" key="3">
    <source>
        <dbReference type="EMBL" id="BAL56718.1"/>
    </source>
</evidence>
<dbReference type="CDD" id="cd04762">
    <property type="entry name" value="HTH_MerR-trunc"/>
    <property type="match status" value="1"/>
</dbReference>